<accession>A0AA38CCJ5</accession>
<feature type="signal peptide" evidence="1">
    <location>
        <begin position="1"/>
        <end position="22"/>
    </location>
</feature>
<evidence type="ECO:0000256" key="1">
    <source>
        <dbReference type="SAM" id="SignalP"/>
    </source>
</evidence>
<name>A0AA38CCJ5_TAXCH</name>
<reference evidence="2 3" key="1">
    <citation type="journal article" date="2021" name="Nat. Plants">
        <title>The Taxus genome provides insights into paclitaxel biosynthesis.</title>
        <authorList>
            <person name="Xiong X."/>
            <person name="Gou J."/>
            <person name="Liao Q."/>
            <person name="Li Y."/>
            <person name="Zhou Q."/>
            <person name="Bi G."/>
            <person name="Li C."/>
            <person name="Du R."/>
            <person name="Wang X."/>
            <person name="Sun T."/>
            <person name="Guo L."/>
            <person name="Liang H."/>
            <person name="Lu P."/>
            <person name="Wu Y."/>
            <person name="Zhang Z."/>
            <person name="Ro D.K."/>
            <person name="Shang Y."/>
            <person name="Huang S."/>
            <person name="Yan J."/>
        </authorList>
    </citation>
    <scope>NUCLEOTIDE SEQUENCE [LARGE SCALE GENOMIC DNA]</scope>
    <source>
        <strain evidence="2">Ta-2019</strain>
    </source>
</reference>
<protein>
    <submittedName>
        <fullName evidence="2">Uncharacterized protein</fullName>
    </submittedName>
</protein>
<feature type="chain" id="PRO_5041449942" evidence="1">
    <location>
        <begin position="23"/>
        <end position="202"/>
    </location>
</feature>
<sequence>MMLRKSLIILIAFLIIIPFVKGTNVQTRWPITTSIVMIISYGVKLIYYPWILMSPSVEIEGTKFYNVGMSENGGGDNLLNILPSKILANAKEGLLLNFCSNQKKLGLVNMGGDRIRVEPTSHSIDVCNQPLWNRLRIGGFNNFIAKLHGHDPSLSKDFRKAWKVDKFVVRGMEIEVFESSITQVTDMKMDGLKIFKDRTRRE</sequence>
<evidence type="ECO:0000313" key="2">
    <source>
        <dbReference type="EMBL" id="KAH9296323.1"/>
    </source>
</evidence>
<dbReference type="AlphaFoldDB" id="A0AA38CCJ5"/>
<evidence type="ECO:0000313" key="3">
    <source>
        <dbReference type="Proteomes" id="UP000824469"/>
    </source>
</evidence>
<proteinExistence type="predicted"/>
<gene>
    <name evidence="2" type="ORF">KI387_039911</name>
</gene>
<dbReference type="EMBL" id="JAHRHJ020000011">
    <property type="protein sequence ID" value="KAH9296323.1"/>
    <property type="molecule type" value="Genomic_DNA"/>
</dbReference>
<dbReference type="Proteomes" id="UP000824469">
    <property type="component" value="Unassembled WGS sequence"/>
</dbReference>
<comment type="caution">
    <text evidence="2">The sequence shown here is derived from an EMBL/GenBank/DDBJ whole genome shotgun (WGS) entry which is preliminary data.</text>
</comment>
<organism evidence="2 3">
    <name type="scientific">Taxus chinensis</name>
    <name type="common">Chinese yew</name>
    <name type="synonym">Taxus wallichiana var. chinensis</name>
    <dbReference type="NCBI Taxonomy" id="29808"/>
    <lineage>
        <taxon>Eukaryota</taxon>
        <taxon>Viridiplantae</taxon>
        <taxon>Streptophyta</taxon>
        <taxon>Embryophyta</taxon>
        <taxon>Tracheophyta</taxon>
        <taxon>Spermatophyta</taxon>
        <taxon>Pinopsida</taxon>
        <taxon>Pinidae</taxon>
        <taxon>Conifers II</taxon>
        <taxon>Cupressales</taxon>
        <taxon>Taxaceae</taxon>
        <taxon>Taxus</taxon>
    </lineage>
</organism>
<keyword evidence="1" id="KW-0732">Signal</keyword>
<keyword evidence="3" id="KW-1185">Reference proteome</keyword>